<dbReference type="EMBL" id="BARS01047869">
    <property type="protein sequence ID" value="GAG30400.1"/>
    <property type="molecule type" value="Genomic_DNA"/>
</dbReference>
<protein>
    <recommendedName>
        <fullName evidence="2">Enolpyruvate transferase domain-containing protein</fullName>
    </recommendedName>
</protein>
<dbReference type="AlphaFoldDB" id="X0WI98"/>
<proteinExistence type="predicted"/>
<organism evidence="1">
    <name type="scientific">marine sediment metagenome</name>
    <dbReference type="NCBI Taxonomy" id="412755"/>
    <lineage>
        <taxon>unclassified sequences</taxon>
        <taxon>metagenomes</taxon>
        <taxon>ecological metagenomes</taxon>
    </lineage>
</organism>
<name>X0WI98_9ZZZZ</name>
<feature type="non-terminal residue" evidence="1">
    <location>
        <position position="32"/>
    </location>
</feature>
<reference evidence="1" key="1">
    <citation type="journal article" date="2014" name="Front. Microbiol.">
        <title>High frequency of phylogenetically diverse reductive dehalogenase-homologous genes in deep subseafloor sedimentary metagenomes.</title>
        <authorList>
            <person name="Kawai M."/>
            <person name="Futagami T."/>
            <person name="Toyoda A."/>
            <person name="Takaki Y."/>
            <person name="Nishi S."/>
            <person name="Hori S."/>
            <person name="Arai W."/>
            <person name="Tsubouchi T."/>
            <person name="Morono Y."/>
            <person name="Uchiyama I."/>
            <person name="Ito T."/>
            <person name="Fujiyama A."/>
            <person name="Inagaki F."/>
            <person name="Takami H."/>
        </authorList>
    </citation>
    <scope>NUCLEOTIDE SEQUENCE</scope>
    <source>
        <strain evidence="1">Expedition CK06-06</strain>
    </source>
</reference>
<evidence type="ECO:0000313" key="1">
    <source>
        <dbReference type="EMBL" id="GAG30400.1"/>
    </source>
</evidence>
<gene>
    <name evidence="1" type="ORF">S01H1_71843</name>
</gene>
<sequence>MKVVIRESEVAGRVSAPPSKSITHRALVCSSL</sequence>
<accession>X0WI98</accession>
<evidence type="ECO:0008006" key="2">
    <source>
        <dbReference type="Google" id="ProtNLM"/>
    </source>
</evidence>
<comment type="caution">
    <text evidence="1">The sequence shown here is derived from an EMBL/GenBank/DDBJ whole genome shotgun (WGS) entry which is preliminary data.</text>
</comment>